<feature type="region of interest" description="Disordered" evidence="7">
    <location>
        <begin position="310"/>
        <end position="368"/>
    </location>
</feature>
<proteinExistence type="predicted"/>
<dbReference type="GO" id="GO:0016810">
    <property type="term" value="F:hydrolase activity, acting on carbon-nitrogen (but not peptide) bonds"/>
    <property type="evidence" value="ECO:0007669"/>
    <property type="project" value="InterPro"/>
</dbReference>
<evidence type="ECO:0000256" key="8">
    <source>
        <dbReference type="SAM" id="SignalP"/>
    </source>
</evidence>
<sequence length="368" mass="37927">MLPLILLSLLLPGTVLAQEAISQAAPVAATTVAPVAATAATTTAAAAAATSSSGGAGSGSGSVPGSSSGSGSAPGSNSSSGSGSNSNSGSSSGSSIPFGEPITKCRDQNAFALSFDDGPFQFTDTLLDTLQKNKLKATFFVNGKNFGNISDMASVLKRMLNEGHQIGSHTFDHKDLATLQEDAVGGEMTMLDNELLKIIKMTPVYMRPPFFSTNDLALGVLKRMQYHVVNADIDTKDFENTTPQTNDVAFENFKREFDKGGTISLMHDVHNTTVNQLIPNVVKFLATSNRKSMTVGECLGDPKENWYRAGGRGTGKAPAAAPAAAPKAGPANKPQNGKGGCGCGRKTKKGGGKSKGCLQGKSGSMPMA</sequence>
<dbReference type="InterPro" id="IPR002509">
    <property type="entry name" value="NODB_dom"/>
</dbReference>
<keyword evidence="3 8" id="KW-0732">Signal</keyword>
<evidence type="ECO:0000256" key="6">
    <source>
        <dbReference type="ARBA" id="ARBA00023285"/>
    </source>
</evidence>
<accession>A0A8H4PYY5</accession>
<feature type="chain" id="PRO_5034439701" description="NodB homology domain-containing protein" evidence="8">
    <location>
        <begin position="18"/>
        <end position="368"/>
    </location>
</feature>
<dbReference type="InterPro" id="IPR011330">
    <property type="entry name" value="Glyco_hydro/deAcase_b/a-brl"/>
</dbReference>
<feature type="compositionally biased region" description="Low complexity" evidence="7">
    <location>
        <begin position="355"/>
        <end position="368"/>
    </location>
</feature>
<evidence type="ECO:0000256" key="3">
    <source>
        <dbReference type="ARBA" id="ARBA00022729"/>
    </source>
</evidence>
<feature type="compositionally biased region" description="Low complexity" evidence="7">
    <location>
        <begin position="315"/>
        <end position="334"/>
    </location>
</feature>
<evidence type="ECO:0000256" key="1">
    <source>
        <dbReference type="ARBA" id="ARBA00001941"/>
    </source>
</evidence>
<evidence type="ECO:0000259" key="9">
    <source>
        <dbReference type="PROSITE" id="PS51677"/>
    </source>
</evidence>
<evidence type="ECO:0000256" key="7">
    <source>
        <dbReference type="SAM" id="MobiDB-lite"/>
    </source>
</evidence>
<dbReference type="Pfam" id="PF01522">
    <property type="entry name" value="Polysacc_deac_1"/>
    <property type="match status" value="1"/>
</dbReference>
<dbReference type="AlphaFoldDB" id="A0A8H4PYY5"/>
<dbReference type="Gene3D" id="3.20.20.370">
    <property type="entry name" value="Glycoside hydrolase/deacetylase"/>
    <property type="match status" value="1"/>
</dbReference>
<dbReference type="PROSITE" id="PS51677">
    <property type="entry name" value="NODB"/>
    <property type="match status" value="1"/>
</dbReference>
<feature type="region of interest" description="Disordered" evidence="7">
    <location>
        <begin position="50"/>
        <end position="99"/>
    </location>
</feature>
<evidence type="ECO:0000256" key="2">
    <source>
        <dbReference type="ARBA" id="ARBA00022723"/>
    </source>
</evidence>
<keyword evidence="2" id="KW-0479">Metal-binding</keyword>
<feature type="compositionally biased region" description="Low complexity" evidence="7">
    <location>
        <begin position="63"/>
        <end position="95"/>
    </location>
</feature>
<name>A0A8H4PYY5_9HYPO</name>
<dbReference type="EMBL" id="JAAVMX010000001">
    <property type="protein sequence ID" value="KAF4512818.1"/>
    <property type="molecule type" value="Genomic_DNA"/>
</dbReference>
<feature type="signal peptide" evidence="8">
    <location>
        <begin position="1"/>
        <end position="17"/>
    </location>
</feature>
<comment type="caution">
    <text evidence="10">The sequence shown here is derived from an EMBL/GenBank/DDBJ whole genome shotgun (WGS) entry which is preliminary data.</text>
</comment>
<keyword evidence="5" id="KW-0119">Carbohydrate metabolism</keyword>
<dbReference type="GO" id="GO:0046872">
    <property type="term" value="F:metal ion binding"/>
    <property type="evidence" value="ECO:0007669"/>
    <property type="project" value="UniProtKB-KW"/>
</dbReference>
<evidence type="ECO:0000256" key="5">
    <source>
        <dbReference type="ARBA" id="ARBA00023277"/>
    </source>
</evidence>
<evidence type="ECO:0000313" key="10">
    <source>
        <dbReference type="EMBL" id="KAF4512818.1"/>
    </source>
</evidence>
<feature type="domain" description="NodB homology" evidence="9">
    <location>
        <begin position="109"/>
        <end position="296"/>
    </location>
</feature>
<dbReference type="OrthoDB" id="407355at2759"/>
<gene>
    <name evidence="10" type="ORF">G6O67_000156</name>
</gene>
<dbReference type="Proteomes" id="UP000557566">
    <property type="component" value="Unassembled WGS sequence"/>
</dbReference>
<dbReference type="PANTHER" id="PTHR46471">
    <property type="entry name" value="CHITIN DEACETYLASE"/>
    <property type="match status" value="1"/>
</dbReference>
<keyword evidence="4" id="KW-0378">Hydrolase</keyword>
<keyword evidence="11" id="KW-1185">Reference proteome</keyword>
<organism evidence="10 11">
    <name type="scientific">Ophiocordyceps sinensis</name>
    <dbReference type="NCBI Taxonomy" id="72228"/>
    <lineage>
        <taxon>Eukaryota</taxon>
        <taxon>Fungi</taxon>
        <taxon>Dikarya</taxon>
        <taxon>Ascomycota</taxon>
        <taxon>Pezizomycotina</taxon>
        <taxon>Sordariomycetes</taxon>
        <taxon>Hypocreomycetidae</taxon>
        <taxon>Hypocreales</taxon>
        <taxon>Ophiocordycipitaceae</taxon>
        <taxon>Ophiocordyceps</taxon>
    </lineage>
</organism>
<keyword evidence="6" id="KW-0170">Cobalt</keyword>
<reference evidence="10 11" key="1">
    <citation type="journal article" date="2020" name="Genome Biol. Evol.">
        <title>A new high-quality draft genome assembly of the Chinese cordyceps Ophiocordyceps sinensis.</title>
        <authorList>
            <person name="Shu R."/>
            <person name="Zhang J."/>
            <person name="Meng Q."/>
            <person name="Zhang H."/>
            <person name="Zhou G."/>
            <person name="Li M."/>
            <person name="Wu P."/>
            <person name="Zhao Y."/>
            <person name="Chen C."/>
            <person name="Qin Q."/>
        </authorList>
    </citation>
    <scope>NUCLEOTIDE SEQUENCE [LARGE SCALE GENOMIC DNA]</scope>
    <source>
        <strain evidence="10 11">IOZ07</strain>
    </source>
</reference>
<dbReference type="SUPFAM" id="SSF88713">
    <property type="entry name" value="Glycoside hydrolase/deacetylase"/>
    <property type="match status" value="1"/>
</dbReference>
<dbReference type="CDD" id="cd10951">
    <property type="entry name" value="CE4_ClCDA_like"/>
    <property type="match status" value="1"/>
</dbReference>
<dbReference type="PANTHER" id="PTHR46471:SF2">
    <property type="entry name" value="CHITIN DEACETYLASE-RELATED"/>
    <property type="match status" value="1"/>
</dbReference>
<protein>
    <recommendedName>
        <fullName evidence="9">NodB homology domain-containing protein</fullName>
    </recommendedName>
</protein>
<dbReference type="GO" id="GO:0005975">
    <property type="term" value="P:carbohydrate metabolic process"/>
    <property type="evidence" value="ECO:0007669"/>
    <property type="project" value="InterPro"/>
</dbReference>
<comment type="cofactor">
    <cofactor evidence="1">
        <name>Co(2+)</name>
        <dbReference type="ChEBI" id="CHEBI:48828"/>
    </cofactor>
</comment>
<evidence type="ECO:0000256" key="4">
    <source>
        <dbReference type="ARBA" id="ARBA00022801"/>
    </source>
</evidence>
<evidence type="ECO:0000313" key="11">
    <source>
        <dbReference type="Proteomes" id="UP000557566"/>
    </source>
</evidence>